<feature type="compositionally biased region" description="Polar residues" evidence="1">
    <location>
        <begin position="71"/>
        <end position="82"/>
    </location>
</feature>
<protein>
    <submittedName>
        <fullName evidence="2">Uncharacterized protein</fullName>
    </submittedName>
</protein>
<feature type="compositionally biased region" description="Basic and acidic residues" evidence="1">
    <location>
        <begin position="1"/>
        <end position="12"/>
    </location>
</feature>
<sequence>MAVALKSERGSAKEALGCTLATRGSRLSSRPPGRRREDELIDGRKGNAVIKDRRRAAEAAKGVDRNRKSDSPATPRNFDQST</sequence>
<accession>A0A4U5NWA3</accession>
<dbReference type="AlphaFoldDB" id="A0A4U5NWA3"/>
<organism evidence="2 3">
    <name type="scientific">Steinernema carpocapsae</name>
    <name type="common">Entomopathogenic nematode</name>
    <dbReference type="NCBI Taxonomy" id="34508"/>
    <lineage>
        <taxon>Eukaryota</taxon>
        <taxon>Metazoa</taxon>
        <taxon>Ecdysozoa</taxon>
        <taxon>Nematoda</taxon>
        <taxon>Chromadorea</taxon>
        <taxon>Rhabditida</taxon>
        <taxon>Tylenchina</taxon>
        <taxon>Panagrolaimomorpha</taxon>
        <taxon>Strongyloidoidea</taxon>
        <taxon>Steinernematidae</taxon>
        <taxon>Steinernema</taxon>
    </lineage>
</organism>
<keyword evidence="3" id="KW-1185">Reference proteome</keyword>
<feature type="region of interest" description="Disordered" evidence="1">
    <location>
        <begin position="1"/>
        <end position="82"/>
    </location>
</feature>
<dbReference type="Proteomes" id="UP000298663">
    <property type="component" value="Unassembled WGS sequence"/>
</dbReference>
<proteinExistence type="predicted"/>
<reference evidence="2 3" key="2">
    <citation type="journal article" date="2019" name="G3 (Bethesda)">
        <title>Hybrid Assembly of the Genome of the Entomopathogenic Nematode Steinernema carpocapsae Identifies the X-Chromosome.</title>
        <authorList>
            <person name="Serra L."/>
            <person name="Macchietto M."/>
            <person name="Macias-Munoz A."/>
            <person name="McGill C.J."/>
            <person name="Rodriguez I.M."/>
            <person name="Rodriguez B."/>
            <person name="Murad R."/>
            <person name="Mortazavi A."/>
        </authorList>
    </citation>
    <scope>NUCLEOTIDE SEQUENCE [LARGE SCALE GENOMIC DNA]</scope>
    <source>
        <strain evidence="2 3">ALL</strain>
    </source>
</reference>
<feature type="compositionally biased region" description="Basic and acidic residues" evidence="1">
    <location>
        <begin position="34"/>
        <end position="45"/>
    </location>
</feature>
<feature type="compositionally biased region" description="Basic and acidic residues" evidence="1">
    <location>
        <begin position="55"/>
        <end position="70"/>
    </location>
</feature>
<name>A0A4U5NWA3_STECR</name>
<evidence type="ECO:0000313" key="3">
    <source>
        <dbReference type="Proteomes" id="UP000298663"/>
    </source>
</evidence>
<evidence type="ECO:0000313" key="2">
    <source>
        <dbReference type="EMBL" id="TKR87503.1"/>
    </source>
</evidence>
<reference evidence="2 3" key="1">
    <citation type="journal article" date="2015" name="Genome Biol.">
        <title>Comparative genomics of Steinernema reveals deeply conserved gene regulatory networks.</title>
        <authorList>
            <person name="Dillman A.R."/>
            <person name="Macchietto M."/>
            <person name="Porter C.F."/>
            <person name="Rogers A."/>
            <person name="Williams B."/>
            <person name="Antoshechkin I."/>
            <person name="Lee M.M."/>
            <person name="Goodwin Z."/>
            <person name="Lu X."/>
            <person name="Lewis E.E."/>
            <person name="Goodrich-Blair H."/>
            <person name="Stock S.P."/>
            <person name="Adams B.J."/>
            <person name="Sternberg P.W."/>
            <person name="Mortazavi A."/>
        </authorList>
    </citation>
    <scope>NUCLEOTIDE SEQUENCE [LARGE SCALE GENOMIC DNA]</scope>
    <source>
        <strain evidence="2 3">ALL</strain>
    </source>
</reference>
<evidence type="ECO:0000256" key="1">
    <source>
        <dbReference type="SAM" id="MobiDB-lite"/>
    </source>
</evidence>
<gene>
    <name evidence="2" type="ORF">L596_011892</name>
</gene>
<comment type="caution">
    <text evidence="2">The sequence shown here is derived from an EMBL/GenBank/DDBJ whole genome shotgun (WGS) entry which is preliminary data.</text>
</comment>
<dbReference type="EMBL" id="AZBU02000003">
    <property type="protein sequence ID" value="TKR87503.1"/>
    <property type="molecule type" value="Genomic_DNA"/>
</dbReference>